<evidence type="ECO:0000256" key="3">
    <source>
        <dbReference type="ARBA" id="ARBA00022989"/>
    </source>
</evidence>
<dbReference type="InterPro" id="IPR000412">
    <property type="entry name" value="ABC_2_transport"/>
</dbReference>
<organism evidence="8 9">
    <name type="scientific">Nocardioides mesophilus</name>
    <dbReference type="NCBI Taxonomy" id="433659"/>
    <lineage>
        <taxon>Bacteria</taxon>
        <taxon>Bacillati</taxon>
        <taxon>Actinomycetota</taxon>
        <taxon>Actinomycetes</taxon>
        <taxon>Propionibacteriales</taxon>
        <taxon>Nocardioidaceae</taxon>
        <taxon>Nocardioides</taxon>
    </lineage>
</organism>
<dbReference type="AlphaFoldDB" id="A0A7G9RHQ3"/>
<dbReference type="PANTHER" id="PTHR43229:SF2">
    <property type="entry name" value="NODULATION PROTEIN J"/>
    <property type="match status" value="1"/>
</dbReference>
<dbReference type="EMBL" id="CP060713">
    <property type="protein sequence ID" value="QNN55128.1"/>
    <property type="molecule type" value="Genomic_DNA"/>
</dbReference>
<dbReference type="GO" id="GO:0140359">
    <property type="term" value="F:ABC-type transporter activity"/>
    <property type="evidence" value="ECO:0007669"/>
    <property type="project" value="InterPro"/>
</dbReference>
<dbReference type="PANTHER" id="PTHR43229">
    <property type="entry name" value="NODULATION PROTEIN J"/>
    <property type="match status" value="1"/>
</dbReference>
<sequence>MVARQADYWVTAYRRTWRGSVFTSFVTPLFYVVAMGVLLGRYIDPARADLQGAPSYLAYIAPGLVAAHVMQIATGEVTWPVLGKIKWDRTYLGMVATPLRISDIVAAHLLFVLFRVATTSAAFLVVLAFFDVFASPAGALGAFAATLLVGMAFATPLYGVSAGLKDQSAFAVIYRVMIVPLFLFSGAFFPISNLPAPLEAVAVVTPLWHGVDLTRMLTLGTLEPGPALVHLAYLGTLTALGWWWSVRRLSRRLVH</sequence>
<gene>
    <name evidence="8" type="ORF">H9L09_17435</name>
</gene>
<keyword evidence="6" id="KW-0813">Transport</keyword>
<keyword evidence="4 6" id="KW-0472">Membrane</keyword>
<name>A0A7G9RHQ3_9ACTN</name>
<reference evidence="8 9" key="1">
    <citation type="submission" date="2020-08" db="EMBL/GenBank/DDBJ databases">
        <title>Genome sequence of Nocardioides mesophilus KACC 16243T.</title>
        <authorList>
            <person name="Hyun D.-W."/>
            <person name="Bae J.-W."/>
        </authorList>
    </citation>
    <scope>NUCLEOTIDE SEQUENCE [LARGE SCALE GENOMIC DNA]</scope>
    <source>
        <strain evidence="8 9">KACC 16243</strain>
    </source>
</reference>
<dbReference type="PROSITE" id="PS51012">
    <property type="entry name" value="ABC_TM2"/>
    <property type="match status" value="1"/>
</dbReference>
<dbReference type="GO" id="GO:0043190">
    <property type="term" value="C:ATP-binding cassette (ABC) transporter complex"/>
    <property type="evidence" value="ECO:0007669"/>
    <property type="project" value="InterPro"/>
</dbReference>
<keyword evidence="9" id="KW-1185">Reference proteome</keyword>
<evidence type="ECO:0000313" key="8">
    <source>
        <dbReference type="EMBL" id="QNN55128.1"/>
    </source>
</evidence>
<dbReference type="InterPro" id="IPR013525">
    <property type="entry name" value="ABC2_TM"/>
</dbReference>
<evidence type="ECO:0000256" key="1">
    <source>
        <dbReference type="ARBA" id="ARBA00004141"/>
    </source>
</evidence>
<dbReference type="Proteomes" id="UP000515947">
    <property type="component" value="Chromosome"/>
</dbReference>
<evidence type="ECO:0000256" key="2">
    <source>
        <dbReference type="ARBA" id="ARBA00022692"/>
    </source>
</evidence>
<feature type="transmembrane region" description="Helical" evidence="6">
    <location>
        <begin position="21"/>
        <end position="39"/>
    </location>
</feature>
<keyword evidence="2 6" id="KW-0812">Transmembrane</keyword>
<dbReference type="PIRSF" id="PIRSF006648">
    <property type="entry name" value="DrrB"/>
    <property type="match status" value="1"/>
</dbReference>
<dbReference type="Pfam" id="PF01061">
    <property type="entry name" value="ABC2_membrane"/>
    <property type="match status" value="1"/>
</dbReference>
<dbReference type="InterPro" id="IPR051784">
    <property type="entry name" value="Nod_factor_ABC_transporter"/>
</dbReference>
<comment type="similarity">
    <text evidence="6">Belongs to the ABC-2 integral membrane protein family.</text>
</comment>
<evidence type="ECO:0000256" key="4">
    <source>
        <dbReference type="ARBA" id="ARBA00023136"/>
    </source>
</evidence>
<dbReference type="GO" id="GO:0046677">
    <property type="term" value="P:response to antibiotic"/>
    <property type="evidence" value="ECO:0007669"/>
    <property type="project" value="UniProtKB-KW"/>
</dbReference>
<evidence type="ECO:0000256" key="5">
    <source>
        <dbReference type="ARBA" id="ARBA00023251"/>
    </source>
</evidence>
<feature type="transmembrane region" description="Helical" evidence="6">
    <location>
        <begin position="136"/>
        <end position="160"/>
    </location>
</feature>
<accession>A0A7G9RHQ3</accession>
<comment type="subcellular location">
    <subcellularLocation>
        <location evidence="6">Cell membrane</location>
        <topology evidence="6">Multi-pass membrane protein</topology>
    </subcellularLocation>
    <subcellularLocation>
        <location evidence="1">Membrane</location>
        <topology evidence="1">Multi-pass membrane protein</topology>
    </subcellularLocation>
</comment>
<feature type="transmembrane region" description="Helical" evidence="6">
    <location>
        <begin position="172"/>
        <end position="191"/>
    </location>
</feature>
<keyword evidence="5" id="KW-0046">Antibiotic resistance</keyword>
<feature type="transmembrane region" description="Helical" evidence="6">
    <location>
        <begin position="104"/>
        <end position="130"/>
    </location>
</feature>
<evidence type="ECO:0000259" key="7">
    <source>
        <dbReference type="PROSITE" id="PS51012"/>
    </source>
</evidence>
<evidence type="ECO:0000313" key="9">
    <source>
        <dbReference type="Proteomes" id="UP000515947"/>
    </source>
</evidence>
<dbReference type="PRINTS" id="PR00164">
    <property type="entry name" value="ABC2TRNSPORT"/>
</dbReference>
<keyword evidence="6" id="KW-1003">Cell membrane</keyword>
<feature type="domain" description="ABC transmembrane type-2" evidence="7">
    <location>
        <begin position="19"/>
        <end position="252"/>
    </location>
</feature>
<feature type="transmembrane region" description="Helical" evidence="6">
    <location>
        <begin position="227"/>
        <end position="246"/>
    </location>
</feature>
<feature type="transmembrane region" description="Helical" evidence="6">
    <location>
        <begin position="59"/>
        <end position="83"/>
    </location>
</feature>
<dbReference type="KEGG" id="nmes:H9L09_17435"/>
<proteinExistence type="inferred from homology"/>
<dbReference type="InterPro" id="IPR047817">
    <property type="entry name" value="ABC2_TM_bact-type"/>
</dbReference>
<evidence type="ECO:0000256" key="6">
    <source>
        <dbReference type="RuleBase" id="RU361157"/>
    </source>
</evidence>
<keyword evidence="3 6" id="KW-1133">Transmembrane helix</keyword>
<protein>
    <recommendedName>
        <fullName evidence="6">Transport permease protein</fullName>
    </recommendedName>
</protein>